<proteinExistence type="predicted"/>
<dbReference type="InterPro" id="IPR016181">
    <property type="entry name" value="Acyl_CoA_acyltransferase"/>
</dbReference>
<organism evidence="1">
    <name type="scientific">Pseudomonas iranensis</name>
    <dbReference type="NCBI Taxonomy" id="2745503"/>
    <lineage>
        <taxon>Bacteria</taxon>
        <taxon>Pseudomonadati</taxon>
        <taxon>Pseudomonadota</taxon>
        <taxon>Gammaproteobacteria</taxon>
        <taxon>Pseudomonadales</taxon>
        <taxon>Pseudomonadaceae</taxon>
        <taxon>Pseudomonas</taxon>
    </lineage>
</organism>
<sequence>MPAVYSCTRLKLIRCHCSCMRQTVLRLCNICKFSHVIIRTRAVARFPKASILSMCLKQLRNINGCGEVMDITDLHLKDYLQGFQETLKNQQADYRVAILEAGSDAGEFERFINRQFRLRLQHYMLTSRARALETRLAITSRSTHFLLYQRDQLIAVLRATPAPFEWASLAQHHVSPTVALARHVEFSRLITHSQQHRPVSINGLLATAAEWAIDRGYHGVTALCRSPQRQLYQRFGLTPIASQAMHIEQRARGDYWLLSAEWRQILMALDQPVNMNAHQPEYRDVFNRQY</sequence>
<dbReference type="SUPFAM" id="SSF55729">
    <property type="entry name" value="Acyl-CoA N-acyltransferases (Nat)"/>
    <property type="match status" value="1"/>
</dbReference>
<name>A0AAU7EVR6_9PSED</name>
<accession>A0AAU7EVR6</accession>
<dbReference type="EMBL" id="CP157354">
    <property type="protein sequence ID" value="XBL95743.1"/>
    <property type="molecule type" value="Genomic_DNA"/>
</dbReference>
<gene>
    <name evidence="1" type="ORF">ABHN08_24240</name>
</gene>
<dbReference type="Gene3D" id="3.40.630.30">
    <property type="match status" value="1"/>
</dbReference>
<reference evidence="1" key="1">
    <citation type="submission" date="2024-05" db="EMBL/GenBank/DDBJ databases">
        <title>Draft genome sequence of Pseudomonas iranensis M7D1.</title>
        <authorList>
            <person name="Miller S.L."/>
            <person name="Nsubuga A."/>
            <person name="Lu N."/>
            <person name="King J."/>
            <person name="Shears P."/>
            <person name="Lawson P.A."/>
        </authorList>
    </citation>
    <scope>NUCLEOTIDE SEQUENCE</scope>
    <source>
        <strain evidence="1">M7D1</strain>
    </source>
</reference>
<evidence type="ECO:0008006" key="2">
    <source>
        <dbReference type="Google" id="ProtNLM"/>
    </source>
</evidence>
<protein>
    <recommendedName>
        <fullName evidence="2">GNAT family N-acetyltransferase</fullName>
    </recommendedName>
</protein>
<evidence type="ECO:0000313" key="1">
    <source>
        <dbReference type="EMBL" id="XBL95743.1"/>
    </source>
</evidence>
<dbReference type="AlphaFoldDB" id="A0AAU7EVR6"/>